<gene>
    <name evidence="1" type="ORF">UFOVP75_34</name>
</gene>
<protein>
    <submittedName>
        <fullName evidence="1">Uncharacterized protein</fullName>
    </submittedName>
</protein>
<reference evidence="1" key="1">
    <citation type="submission" date="2020-04" db="EMBL/GenBank/DDBJ databases">
        <authorList>
            <person name="Chiriac C."/>
            <person name="Salcher M."/>
            <person name="Ghai R."/>
            <person name="Kavagutti S V."/>
        </authorList>
    </citation>
    <scope>NUCLEOTIDE SEQUENCE</scope>
</reference>
<evidence type="ECO:0000313" key="1">
    <source>
        <dbReference type="EMBL" id="CAB4126805.1"/>
    </source>
</evidence>
<sequence>MWIVVEELWPELAEPLRATEYDPFHDDKRCFDFMAALQLKAQEVR</sequence>
<dbReference type="EMBL" id="LR796209">
    <property type="protein sequence ID" value="CAB4126805.1"/>
    <property type="molecule type" value="Genomic_DNA"/>
</dbReference>
<accession>A0A6J5KZV6</accession>
<organism evidence="1">
    <name type="scientific">uncultured Caudovirales phage</name>
    <dbReference type="NCBI Taxonomy" id="2100421"/>
    <lineage>
        <taxon>Viruses</taxon>
        <taxon>Duplodnaviria</taxon>
        <taxon>Heunggongvirae</taxon>
        <taxon>Uroviricota</taxon>
        <taxon>Caudoviricetes</taxon>
        <taxon>Peduoviridae</taxon>
        <taxon>Maltschvirus</taxon>
        <taxon>Maltschvirus maltsch</taxon>
    </lineage>
</organism>
<name>A0A6J5KZV6_9CAUD</name>
<proteinExistence type="predicted"/>